<dbReference type="PANTHER" id="PTHR11353">
    <property type="entry name" value="CHAPERONIN"/>
    <property type="match status" value="1"/>
</dbReference>
<evidence type="ECO:0000256" key="5">
    <source>
        <dbReference type="ARBA" id="ARBA00022840"/>
    </source>
</evidence>
<evidence type="ECO:0000256" key="2">
    <source>
        <dbReference type="ARBA" id="ARBA00008020"/>
    </source>
</evidence>
<dbReference type="PRINTS" id="PR00304">
    <property type="entry name" value="TCOMPLEXTCP1"/>
</dbReference>
<dbReference type="SUPFAM" id="SSF52029">
    <property type="entry name" value="GroEL apical domain-like"/>
    <property type="match status" value="1"/>
</dbReference>
<comment type="similarity">
    <text evidence="2 7">Belongs to the TCP-1 chaperonin family.</text>
</comment>
<dbReference type="RefSeq" id="XP_013758943.1">
    <property type="nucleotide sequence ID" value="XM_013903489.1"/>
</dbReference>
<dbReference type="STRING" id="461836.A0A0L0D6E5"/>
<keyword evidence="4 7" id="KW-0547">Nucleotide-binding</keyword>
<gene>
    <name evidence="9" type="ORF">AMSG_04159</name>
</gene>
<evidence type="ECO:0000313" key="9">
    <source>
        <dbReference type="EMBL" id="KNC47924.1"/>
    </source>
</evidence>
<reference evidence="9 10" key="1">
    <citation type="submission" date="2010-05" db="EMBL/GenBank/DDBJ databases">
        <title>The Genome Sequence of Thecamonas trahens ATCC 50062.</title>
        <authorList>
            <consortium name="The Broad Institute Genome Sequencing Platform"/>
            <person name="Russ C."/>
            <person name="Cuomo C."/>
            <person name="Shea T."/>
            <person name="Young S.K."/>
            <person name="Zeng Q."/>
            <person name="Koehrsen M."/>
            <person name="Haas B."/>
            <person name="Borodovsky M."/>
            <person name="Guigo R."/>
            <person name="Alvarado L."/>
            <person name="Berlin A."/>
            <person name="Bochicchio J."/>
            <person name="Borenstein D."/>
            <person name="Chapman S."/>
            <person name="Chen Z."/>
            <person name="Freedman E."/>
            <person name="Gellesch M."/>
            <person name="Goldberg J."/>
            <person name="Griggs A."/>
            <person name="Gujja S."/>
            <person name="Heilman E."/>
            <person name="Heiman D."/>
            <person name="Hepburn T."/>
            <person name="Howarth C."/>
            <person name="Jen D."/>
            <person name="Larson L."/>
            <person name="Mehta T."/>
            <person name="Park D."/>
            <person name="Pearson M."/>
            <person name="Roberts A."/>
            <person name="Saif S."/>
            <person name="Shenoy N."/>
            <person name="Sisk P."/>
            <person name="Stolte C."/>
            <person name="Sykes S."/>
            <person name="Thomson T."/>
            <person name="Walk T."/>
            <person name="White J."/>
            <person name="Yandava C."/>
            <person name="Burger G."/>
            <person name="Gray M.W."/>
            <person name="Holland P.W.H."/>
            <person name="King N."/>
            <person name="Lang F.B.F."/>
            <person name="Roger A.J."/>
            <person name="Ruiz-Trillo I."/>
            <person name="Lander E."/>
            <person name="Nusbaum C."/>
        </authorList>
    </citation>
    <scope>NUCLEOTIDE SEQUENCE [LARGE SCALE GENOMIC DNA]</scope>
    <source>
        <strain evidence="9 10">ATCC 50062</strain>
    </source>
</reference>
<dbReference type="PROSITE" id="PS00995">
    <property type="entry name" value="TCP1_3"/>
    <property type="match status" value="1"/>
</dbReference>
<comment type="subcellular location">
    <subcellularLocation>
        <location evidence="1 8">Cytoplasm</location>
    </subcellularLocation>
</comment>
<proteinExistence type="inferred from homology"/>
<dbReference type="NCBIfam" id="TIGR02345">
    <property type="entry name" value="chap_CCT_eta"/>
    <property type="match status" value="1"/>
</dbReference>
<dbReference type="GO" id="GO:0140662">
    <property type="term" value="F:ATP-dependent protein folding chaperone"/>
    <property type="evidence" value="ECO:0007669"/>
    <property type="project" value="InterPro"/>
</dbReference>
<name>A0A0L0D6E5_THETB</name>
<dbReference type="FunFam" id="1.10.560.10:FF:000017">
    <property type="entry name" value="T-complex protein 1 subunit eta"/>
    <property type="match status" value="1"/>
</dbReference>
<dbReference type="InterPro" id="IPR053374">
    <property type="entry name" value="TCP-1_chaperonin"/>
</dbReference>
<dbReference type="EMBL" id="GL349449">
    <property type="protein sequence ID" value="KNC47924.1"/>
    <property type="molecule type" value="Genomic_DNA"/>
</dbReference>
<dbReference type="AlphaFoldDB" id="A0A0L0D6E5"/>
<dbReference type="FunFam" id="3.50.7.10:FF:000006">
    <property type="entry name" value="T-complex protein 1 subunit eta"/>
    <property type="match status" value="1"/>
</dbReference>
<dbReference type="InterPro" id="IPR012720">
    <property type="entry name" value="Chap_CCT_eta"/>
</dbReference>
<dbReference type="GeneID" id="25563714"/>
<evidence type="ECO:0000256" key="8">
    <source>
        <dbReference type="RuleBase" id="RU365042"/>
    </source>
</evidence>
<dbReference type="InterPro" id="IPR002194">
    <property type="entry name" value="Chaperonin_TCP-1_CS"/>
</dbReference>
<dbReference type="InterPro" id="IPR017998">
    <property type="entry name" value="Chaperone_TCP-1"/>
</dbReference>
<dbReference type="NCBIfam" id="NF041083">
    <property type="entry name" value="thermosome_beta"/>
    <property type="match status" value="1"/>
</dbReference>
<dbReference type="InterPro" id="IPR054827">
    <property type="entry name" value="thermosome_alpha"/>
</dbReference>
<dbReference type="InterPro" id="IPR027413">
    <property type="entry name" value="GROEL-like_equatorial_sf"/>
</dbReference>
<dbReference type="InterPro" id="IPR002423">
    <property type="entry name" value="Cpn60/GroEL/TCP-1"/>
</dbReference>
<evidence type="ECO:0000256" key="3">
    <source>
        <dbReference type="ARBA" id="ARBA00022490"/>
    </source>
</evidence>
<accession>A0A0L0D6E5</accession>
<dbReference type="InterPro" id="IPR027409">
    <property type="entry name" value="GroEL-like_apical_dom_sf"/>
</dbReference>
<dbReference type="Gene3D" id="1.10.560.10">
    <property type="entry name" value="GroEL-like equatorial domain"/>
    <property type="match status" value="1"/>
</dbReference>
<dbReference type="OMA" id="HRKGNTW"/>
<dbReference type="Gene3D" id="3.50.7.10">
    <property type="entry name" value="GroEL"/>
    <property type="match status" value="1"/>
</dbReference>
<dbReference type="GO" id="GO:0051082">
    <property type="term" value="F:unfolded protein binding"/>
    <property type="evidence" value="ECO:0007669"/>
    <property type="project" value="InterPro"/>
</dbReference>
<dbReference type="Gene3D" id="3.30.260.10">
    <property type="entry name" value="TCP-1-like chaperonin intermediate domain"/>
    <property type="match status" value="1"/>
</dbReference>
<keyword evidence="3 8" id="KW-0963">Cytoplasm</keyword>
<comment type="function">
    <text evidence="8">Molecular chaperone; assists the folding of proteins upon ATP hydrolysis. Known to play a role, in vitro, in the folding of actin and tubulin.</text>
</comment>
<organism evidence="9 10">
    <name type="scientific">Thecamonas trahens ATCC 50062</name>
    <dbReference type="NCBI Taxonomy" id="461836"/>
    <lineage>
        <taxon>Eukaryota</taxon>
        <taxon>Apusozoa</taxon>
        <taxon>Apusomonadida</taxon>
        <taxon>Apusomonadidae</taxon>
        <taxon>Thecamonas</taxon>
    </lineage>
</organism>
<dbReference type="Pfam" id="PF00118">
    <property type="entry name" value="Cpn60_TCP1"/>
    <property type="match status" value="1"/>
</dbReference>
<keyword evidence="6 7" id="KW-0143">Chaperone</keyword>
<dbReference type="GO" id="GO:0005524">
    <property type="term" value="F:ATP binding"/>
    <property type="evidence" value="ECO:0007669"/>
    <property type="project" value="UniProtKB-KW"/>
</dbReference>
<dbReference type="GO" id="GO:0005832">
    <property type="term" value="C:chaperonin-containing T-complex"/>
    <property type="evidence" value="ECO:0007669"/>
    <property type="project" value="UniProtKB-ARBA"/>
</dbReference>
<dbReference type="SUPFAM" id="SSF54849">
    <property type="entry name" value="GroEL-intermediate domain like"/>
    <property type="match status" value="1"/>
</dbReference>
<evidence type="ECO:0000313" key="10">
    <source>
        <dbReference type="Proteomes" id="UP000054408"/>
    </source>
</evidence>
<evidence type="ECO:0000256" key="6">
    <source>
        <dbReference type="ARBA" id="ARBA00023186"/>
    </source>
</evidence>
<dbReference type="eggNOG" id="KOG0361">
    <property type="taxonomic scope" value="Eukaryota"/>
</dbReference>
<keyword evidence="10" id="KW-1185">Reference proteome</keyword>
<sequence length="541" mass="58192">MSNMMQPQIILLKEGTDDSQGKGQLLTNIAACQAVVETIATTLGPRGMDKLIKSETGEVTISNDGATVLSLLEVVHPAARTVVDIAASQDAVAGDGTTSVVLLAGSFMQAAKEYIQDGVHPQVIIRAFRKAGALCKERIKEICVSVGDVAGSDNVTDLLIKCAGTAMSSKLIHHQKAFFAPMVVEAVKTLDDDLDLNMLAIKKVTGGALQDSILVKGVAFKKTFSYAGFEQQPKTFASPGVLLLNVELELKAEKDNAEIRIDDVSEYQRIVDAEYRIINDKLEAIVATGAKVILSKLPIGDLATQFFADRGLFCAGRVNKADLTRVSRATGASIQTSVNGLTSDVLGTCEKFEEVQVGDERYNFFTGCPESRTATIVLRGGAKQFIDEAERSLHDAIMVVRRAIKTPSVVAGGGAIEMELSRFLREHARTIRGKSQILINAFAKALEVIPRQLSNNAGFDSTDILNKLRQRHAMDDGIWYGVDVTTGDICNTLESFVWEPTLIKLNAIGAAVEATNMILSIDETVKAPPSKVGDKHALPGM</sequence>
<dbReference type="SUPFAM" id="SSF48592">
    <property type="entry name" value="GroEL equatorial domain-like"/>
    <property type="match status" value="1"/>
</dbReference>
<dbReference type="Proteomes" id="UP000054408">
    <property type="component" value="Unassembled WGS sequence"/>
</dbReference>
<dbReference type="InterPro" id="IPR027410">
    <property type="entry name" value="TCP-1-like_intermed_sf"/>
</dbReference>
<dbReference type="PROSITE" id="PS00751">
    <property type="entry name" value="TCP1_2"/>
    <property type="match status" value="1"/>
</dbReference>
<dbReference type="FunFam" id="3.30.260.10:FF:000022">
    <property type="entry name" value="T-complex protein 1 subunit eta"/>
    <property type="match status" value="1"/>
</dbReference>
<dbReference type="CDD" id="cd03340">
    <property type="entry name" value="TCP1_eta"/>
    <property type="match status" value="1"/>
</dbReference>
<comment type="subunit">
    <text evidence="8">Heterooligomeric complex that forms two stacked rings.</text>
</comment>
<dbReference type="OrthoDB" id="1935484at2759"/>
<evidence type="ECO:0000256" key="4">
    <source>
        <dbReference type="ARBA" id="ARBA00022741"/>
    </source>
</evidence>
<evidence type="ECO:0000256" key="7">
    <source>
        <dbReference type="RuleBase" id="RU004187"/>
    </source>
</evidence>
<keyword evidence="5 7" id="KW-0067">ATP-binding</keyword>
<protein>
    <recommendedName>
        <fullName evidence="8">T-complex protein 1 subunit eta</fullName>
        <shortName evidence="8">TCP-1-eta</shortName>
    </recommendedName>
    <alternativeName>
        <fullName evidence="8">CCT-eta</fullName>
    </alternativeName>
</protein>
<evidence type="ECO:0000256" key="1">
    <source>
        <dbReference type="ARBA" id="ARBA00004496"/>
    </source>
</evidence>
<dbReference type="GO" id="GO:0016887">
    <property type="term" value="F:ATP hydrolysis activity"/>
    <property type="evidence" value="ECO:0007669"/>
    <property type="project" value="InterPro"/>
</dbReference>
<dbReference type="NCBIfam" id="NF041082">
    <property type="entry name" value="thermosome_alpha"/>
    <property type="match status" value="1"/>
</dbReference>